<accession>A0A834ELL6</accession>
<sequence length="130" mass="13994">MFQGRARPEASAREARAWRSCAFGRDVVNASPPSPSPHRARRRLRQTREDGGKGPPCRLSVRRPNHWVPVFALSSCPPVHLHPRAGPRARRAGRHQLRAVSVDTGPAHGGGTGQQASSGSRGGSALPDFL</sequence>
<protein>
    <submittedName>
        <fullName evidence="2">Uncharacterized protein</fullName>
    </submittedName>
</protein>
<name>A0A834ELL6_9CHIR</name>
<comment type="caution">
    <text evidence="2">The sequence shown here is derived from an EMBL/GenBank/DDBJ whole genome shotgun (WGS) entry which is preliminary data.</text>
</comment>
<reference evidence="2 3" key="1">
    <citation type="journal article" date="2020" name="Nature">
        <title>Six reference-quality genomes reveal evolution of bat adaptations.</title>
        <authorList>
            <person name="Jebb D."/>
            <person name="Huang Z."/>
            <person name="Pippel M."/>
            <person name="Hughes G.M."/>
            <person name="Lavrichenko K."/>
            <person name="Devanna P."/>
            <person name="Winkler S."/>
            <person name="Jermiin L.S."/>
            <person name="Skirmuntt E.C."/>
            <person name="Katzourakis A."/>
            <person name="Burkitt-Gray L."/>
            <person name="Ray D.A."/>
            <person name="Sullivan K.A.M."/>
            <person name="Roscito J.G."/>
            <person name="Kirilenko B.M."/>
            <person name="Davalos L.M."/>
            <person name="Corthals A.P."/>
            <person name="Power M.L."/>
            <person name="Jones G."/>
            <person name="Ransome R.D."/>
            <person name="Dechmann D.K.N."/>
            <person name="Locatelli A.G."/>
            <person name="Puechmaille S.J."/>
            <person name="Fedrigo O."/>
            <person name="Jarvis E.D."/>
            <person name="Hiller M."/>
            <person name="Vernes S.C."/>
            <person name="Myers E.W."/>
            <person name="Teeling E.C."/>
        </authorList>
    </citation>
    <scope>NUCLEOTIDE SEQUENCE [LARGE SCALE GENOMIC DNA]</scope>
    <source>
        <strain evidence="2">Bat1K_MPI-CBG_1</strain>
    </source>
</reference>
<dbReference type="EMBL" id="JABVXQ010000002">
    <property type="protein sequence ID" value="KAF6125575.1"/>
    <property type="molecule type" value="Genomic_DNA"/>
</dbReference>
<feature type="compositionally biased region" description="Basic residues" evidence="1">
    <location>
        <begin position="81"/>
        <end position="97"/>
    </location>
</feature>
<evidence type="ECO:0000256" key="1">
    <source>
        <dbReference type="SAM" id="MobiDB-lite"/>
    </source>
</evidence>
<feature type="region of interest" description="Disordered" evidence="1">
    <location>
        <begin position="79"/>
        <end position="130"/>
    </location>
</feature>
<gene>
    <name evidence="2" type="ORF">HJG60_009988</name>
</gene>
<proteinExistence type="predicted"/>
<organism evidence="2 3">
    <name type="scientific">Phyllostomus discolor</name>
    <name type="common">pale spear-nosed bat</name>
    <dbReference type="NCBI Taxonomy" id="89673"/>
    <lineage>
        <taxon>Eukaryota</taxon>
        <taxon>Metazoa</taxon>
        <taxon>Chordata</taxon>
        <taxon>Craniata</taxon>
        <taxon>Vertebrata</taxon>
        <taxon>Euteleostomi</taxon>
        <taxon>Mammalia</taxon>
        <taxon>Eutheria</taxon>
        <taxon>Laurasiatheria</taxon>
        <taxon>Chiroptera</taxon>
        <taxon>Yangochiroptera</taxon>
        <taxon>Phyllostomidae</taxon>
        <taxon>Phyllostominae</taxon>
        <taxon>Phyllostomus</taxon>
    </lineage>
</organism>
<feature type="compositionally biased region" description="Low complexity" evidence="1">
    <location>
        <begin position="114"/>
        <end position="130"/>
    </location>
</feature>
<evidence type="ECO:0000313" key="2">
    <source>
        <dbReference type="EMBL" id="KAF6125575.1"/>
    </source>
</evidence>
<dbReference type="AlphaFoldDB" id="A0A834ELL6"/>
<evidence type="ECO:0000313" key="3">
    <source>
        <dbReference type="Proteomes" id="UP000664940"/>
    </source>
</evidence>
<dbReference type="Proteomes" id="UP000664940">
    <property type="component" value="Unassembled WGS sequence"/>
</dbReference>
<feature type="region of interest" description="Disordered" evidence="1">
    <location>
        <begin position="23"/>
        <end position="61"/>
    </location>
</feature>